<feature type="region of interest" description="Disordered" evidence="9">
    <location>
        <begin position="310"/>
        <end position="348"/>
    </location>
</feature>
<dbReference type="Proteomes" id="UP000006671">
    <property type="component" value="Unassembled WGS sequence"/>
</dbReference>
<organism evidence="11">
    <name type="scientific">Naegleria gruberi</name>
    <name type="common">Amoeba</name>
    <dbReference type="NCBI Taxonomy" id="5762"/>
    <lineage>
        <taxon>Eukaryota</taxon>
        <taxon>Discoba</taxon>
        <taxon>Heterolobosea</taxon>
        <taxon>Tetramitia</taxon>
        <taxon>Eutetramitia</taxon>
        <taxon>Vahlkampfiidae</taxon>
        <taxon>Naegleria</taxon>
    </lineage>
</organism>
<dbReference type="OrthoDB" id="10260604at2759"/>
<evidence type="ECO:0000313" key="11">
    <source>
        <dbReference type="Proteomes" id="UP000006671"/>
    </source>
</evidence>
<dbReference type="UniPathway" id="UPA00988"/>
<proteinExistence type="inferred from homology"/>
<keyword evidence="11" id="KW-1185">Reference proteome</keyword>
<feature type="compositionally biased region" description="Polar residues" evidence="9">
    <location>
        <begin position="333"/>
        <end position="344"/>
    </location>
</feature>
<comment type="subcellular location">
    <subcellularLocation>
        <location evidence="2">Cytoplasm</location>
    </subcellularLocation>
    <subcellularLocation>
        <location evidence="1">Nucleus</location>
    </subcellularLocation>
</comment>
<feature type="region of interest" description="Disordered" evidence="9">
    <location>
        <begin position="361"/>
        <end position="384"/>
    </location>
</feature>
<evidence type="ECO:0000256" key="3">
    <source>
        <dbReference type="ARBA" id="ARBA00005043"/>
    </source>
</evidence>
<sequence length="482" mass="55132">MFLQQLLLHSEQYPNLLILGNCNSKSHVPFLLNKIVKRVISSATSNASLEEDLMLNDNHSDDENEQPQKNNSKSNKLSEDDILKNQKQDLRLLIIDAGDYKQAIPKRLQQDMNRYHATFKKSTDESDKLVIRVDSTDFEKANDLYKYINSILTSQWSSSDSSKKKKVIVVINSLSALAFWFGDSPAFQLVQKLLQLSNSQDSRVCSVVSVVHTDTHPKNVVEQYKLHAQGIISIIASEDMDQDETFYFPVEGSNQDEEELEEKILNIAAIDFKCDIHSLRLGGKLLFNEEYYKISATSDDEGAMTHVKHPFIAKRQKKVKSEKHHDEEEEKPQQQNVTTTQQSGVKRHVGEKRHITIGEEHVHGPNCSHNNTSGSSMSGGVRKSGLSLLDTFDEREKEKARQNRMDRPMTKEDIENQVTFKIGLTEKEKRARETLELPFMKEGLTNHSNLTPQEQRKQNQGFIIIDSDDEYEEDDPDDDLEL</sequence>
<dbReference type="RefSeq" id="XP_002681807.1">
    <property type="nucleotide sequence ID" value="XM_002681761.1"/>
</dbReference>
<feature type="region of interest" description="Disordered" evidence="9">
    <location>
        <begin position="445"/>
        <end position="482"/>
    </location>
</feature>
<dbReference type="VEuPathDB" id="AmoebaDB:NAEGRDRAFT_63009"/>
<evidence type="ECO:0000256" key="9">
    <source>
        <dbReference type="SAM" id="MobiDB-lite"/>
    </source>
</evidence>
<dbReference type="GO" id="GO:0005829">
    <property type="term" value="C:cytosol"/>
    <property type="evidence" value="ECO:0007669"/>
    <property type="project" value="TreeGrafter"/>
</dbReference>
<dbReference type="AlphaFoldDB" id="D2V2I2"/>
<evidence type="ECO:0000256" key="8">
    <source>
        <dbReference type="ARBA" id="ARBA00023242"/>
    </source>
</evidence>
<dbReference type="InParanoid" id="D2V2I2"/>
<dbReference type="GO" id="GO:0002098">
    <property type="term" value="P:tRNA wobble uridine modification"/>
    <property type="evidence" value="ECO:0007669"/>
    <property type="project" value="InterPro"/>
</dbReference>
<evidence type="ECO:0000256" key="6">
    <source>
        <dbReference type="ARBA" id="ARBA00022490"/>
    </source>
</evidence>
<dbReference type="OMA" id="DEGAMTH"/>
<evidence type="ECO:0000256" key="2">
    <source>
        <dbReference type="ARBA" id="ARBA00004496"/>
    </source>
</evidence>
<dbReference type="PANTHER" id="PTHR15641">
    <property type="entry name" value="ELONGATOR COMPLEX PROTEIN 5"/>
    <property type="match status" value="1"/>
</dbReference>
<name>D2V2I2_NAEGR</name>
<protein>
    <recommendedName>
        <fullName evidence="5">Elongator complex protein 5</fullName>
    </recommendedName>
</protein>
<gene>
    <name evidence="10" type="ORF">NAEGRDRAFT_63009</name>
</gene>
<feature type="compositionally biased region" description="Polar residues" evidence="9">
    <location>
        <begin position="367"/>
        <end position="378"/>
    </location>
</feature>
<dbReference type="GO" id="GO:0033588">
    <property type="term" value="C:elongator holoenzyme complex"/>
    <property type="evidence" value="ECO:0007669"/>
    <property type="project" value="InterPro"/>
</dbReference>
<comment type="pathway">
    <text evidence="3">tRNA modification; 5-methoxycarbonylmethyl-2-thiouridine-tRNA biosynthesis.</text>
</comment>
<evidence type="ECO:0000256" key="4">
    <source>
        <dbReference type="ARBA" id="ARBA00009567"/>
    </source>
</evidence>
<keyword evidence="7" id="KW-0819">tRNA processing</keyword>
<dbReference type="InterPro" id="IPR019519">
    <property type="entry name" value="Elp5"/>
</dbReference>
<keyword evidence="6" id="KW-0963">Cytoplasm</keyword>
<keyword evidence="8" id="KW-0539">Nucleus</keyword>
<dbReference type="PANTHER" id="PTHR15641:SF1">
    <property type="entry name" value="ELONGATOR COMPLEX PROTEIN 5"/>
    <property type="match status" value="1"/>
</dbReference>
<evidence type="ECO:0000256" key="5">
    <source>
        <dbReference type="ARBA" id="ARBA00020264"/>
    </source>
</evidence>
<reference evidence="10 11" key="1">
    <citation type="journal article" date="2010" name="Cell">
        <title>The genome of Naegleria gruberi illuminates early eukaryotic versatility.</title>
        <authorList>
            <person name="Fritz-Laylin L.K."/>
            <person name="Prochnik S.E."/>
            <person name="Ginger M.L."/>
            <person name="Dacks J.B."/>
            <person name="Carpenter M.L."/>
            <person name="Field M.C."/>
            <person name="Kuo A."/>
            <person name="Paredez A."/>
            <person name="Chapman J."/>
            <person name="Pham J."/>
            <person name="Shu S."/>
            <person name="Neupane R."/>
            <person name="Cipriano M."/>
            <person name="Mancuso J."/>
            <person name="Tu H."/>
            <person name="Salamov A."/>
            <person name="Lindquist E."/>
            <person name="Shapiro H."/>
            <person name="Lucas S."/>
            <person name="Grigoriev I.V."/>
            <person name="Cande W.Z."/>
            <person name="Fulton C."/>
            <person name="Rokhsar D.S."/>
            <person name="Dawson S.C."/>
        </authorList>
    </citation>
    <scope>NUCLEOTIDE SEQUENCE [LARGE SCALE GENOMIC DNA]</scope>
    <source>
        <strain evidence="10 11">NEG-M</strain>
    </source>
</reference>
<evidence type="ECO:0000313" key="10">
    <source>
        <dbReference type="EMBL" id="EFC49063.1"/>
    </source>
</evidence>
<dbReference type="GO" id="GO:0005634">
    <property type="term" value="C:nucleus"/>
    <property type="evidence" value="ECO:0007669"/>
    <property type="project" value="UniProtKB-SubCell"/>
</dbReference>
<evidence type="ECO:0000256" key="7">
    <source>
        <dbReference type="ARBA" id="ARBA00022694"/>
    </source>
</evidence>
<dbReference type="GO" id="GO:0000049">
    <property type="term" value="F:tRNA binding"/>
    <property type="evidence" value="ECO:0007669"/>
    <property type="project" value="TreeGrafter"/>
</dbReference>
<feature type="region of interest" description="Disordered" evidence="9">
    <location>
        <begin position="57"/>
        <end position="79"/>
    </location>
</feature>
<feature type="compositionally biased region" description="Polar residues" evidence="9">
    <location>
        <begin position="445"/>
        <end position="461"/>
    </location>
</feature>
<evidence type="ECO:0000256" key="1">
    <source>
        <dbReference type="ARBA" id="ARBA00004123"/>
    </source>
</evidence>
<dbReference type="KEGG" id="ngr:NAEGRDRAFT_63009"/>
<feature type="compositionally biased region" description="Acidic residues" evidence="9">
    <location>
        <begin position="466"/>
        <end position="482"/>
    </location>
</feature>
<comment type="similarity">
    <text evidence="4">Belongs to the ELP5 family.</text>
</comment>
<dbReference type="GeneID" id="8852763"/>
<dbReference type="Pfam" id="PF10483">
    <property type="entry name" value="Elong_Iki1"/>
    <property type="match status" value="1"/>
</dbReference>
<dbReference type="EMBL" id="GG738849">
    <property type="protein sequence ID" value="EFC49063.1"/>
    <property type="molecule type" value="Genomic_DNA"/>
</dbReference>
<feature type="compositionally biased region" description="Basic residues" evidence="9">
    <location>
        <begin position="310"/>
        <end position="322"/>
    </location>
</feature>
<accession>D2V2I2</accession>